<feature type="compositionally biased region" description="Polar residues" evidence="1">
    <location>
        <begin position="172"/>
        <end position="182"/>
    </location>
</feature>
<dbReference type="PANTHER" id="PTHR33240:SF8">
    <property type="entry name" value="OS03G0439900 PROTEIN"/>
    <property type="match status" value="1"/>
</dbReference>
<evidence type="ECO:0000256" key="1">
    <source>
        <dbReference type="SAM" id="MobiDB-lite"/>
    </source>
</evidence>
<reference evidence="3" key="2">
    <citation type="submission" date="2025-08" db="UniProtKB">
        <authorList>
            <consortium name="RefSeq"/>
        </authorList>
    </citation>
    <scope>IDENTIFICATION</scope>
    <source>
        <tissue evidence="3">Leaf</tissue>
    </source>
</reference>
<proteinExistence type="predicted"/>
<gene>
    <name evidence="3" type="primary">LOC104214063</name>
</gene>
<dbReference type="AlphaFoldDB" id="A0A1U7VJF8"/>
<accession>A0A1U7VJF8</accession>
<name>A0A1U7VJF8_NICSY</name>
<dbReference type="PANTHER" id="PTHR33240">
    <property type="entry name" value="OS08G0508500 PROTEIN"/>
    <property type="match status" value="1"/>
</dbReference>
<reference evidence="2" key="1">
    <citation type="journal article" date="2013" name="Genome Biol.">
        <title>Reference genomes and transcriptomes of Nicotiana sylvestris and Nicotiana tomentosiformis.</title>
        <authorList>
            <person name="Sierro N."/>
            <person name="Battey J.N."/>
            <person name="Ouadi S."/>
            <person name="Bovet L."/>
            <person name="Goepfert S."/>
            <person name="Bakaher N."/>
            <person name="Peitsch M.C."/>
            <person name="Ivanov N.V."/>
        </authorList>
    </citation>
    <scope>NUCLEOTIDE SEQUENCE [LARGE SCALE GENOMIC DNA]</scope>
</reference>
<keyword evidence="2" id="KW-1185">Reference proteome</keyword>
<organism evidence="2 3">
    <name type="scientific">Nicotiana sylvestris</name>
    <name type="common">Wood tobacco</name>
    <name type="synonym">South American tobacco</name>
    <dbReference type="NCBI Taxonomy" id="4096"/>
    <lineage>
        <taxon>Eukaryota</taxon>
        <taxon>Viridiplantae</taxon>
        <taxon>Streptophyta</taxon>
        <taxon>Embryophyta</taxon>
        <taxon>Tracheophyta</taxon>
        <taxon>Spermatophyta</taxon>
        <taxon>Magnoliopsida</taxon>
        <taxon>eudicotyledons</taxon>
        <taxon>Gunneridae</taxon>
        <taxon>Pentapetalae</taxon>
        <taxon>asterids</taxon>
        <taxon>lamiids</taxon>
        <taxon>Solanales</taxon>
        <taxon>Solanaceae</taxon>
        <taxon>Nicotianoideae</taxon>
        <taxon>Nicotianeae</taxon>
        <taxon>Nicotiana</taxon>
    </lineage>
</organism>
<evidence type="ECO:0000313" key="2">
    <source>
        <dbReference type="Proteomes" id="UP000189701"/>
    </source>
</evidence>
<dbReference type="RefSeq" id="XP_009761970.1">
    <property type="nucleotide sequence ID" value="XM_009763668.1"/>
</dbReference>
<feature type="region of interest" description="Disordered" evidence="1">
    <location>
        <begin position="156"/>
        <end position="182"/>
    </location>
</feature>
<sequence>MLAELAEDAASSGSGDEQAYFPPPPMEIPLNLDGFMNLLEIPCSSTNIIRLRVIEQLGLLDQIVPASRVLNGFNTAIKTTKGETTLPVSMDGTAQNVKLHVIERDMKYYALSRRPRIHCMGTAPSTLHQMMKFLIEDGVKTIYGEQHTTREAFAVRNEAPIPISPLSKEPTDNQTASSDKPD</sequence>
<dbReference type="Proteomes" id="UP000189701">
    <property type="component" value="Unplaced"/>
</dbReference>
<evidence type="ECO:0000313" key="3">
    <source>
        <dbReference type="RefSeq" id="XP_009761970.1"/>
    </source>
</evidence>
<protein>
    <submittedName>
        <fullName evidence="3">Uncharacterized protein LOC104214063</fullName>
    </submittedName>
</protein>